<keyword evidence="4" id="KW-1185">Reference proteome</keyword>
<feature type="region of interest" description="Disordered" evidence="1">
    <location>
        <begin position="1"/>
        <end position="24"/>
    </location>
</feature>
<dbReference type="CDD" id="cd00143">
    <property type="entry name" value="PP2Cc"/>
    <property type="match status" value="1"/>
</dbReference>
<organism evidence="3 4">
    <name type="scientific">Ktedonosporobacter rubrisoli</name>
    <dbReference type="NCBI Taxonomy" id="2509675"/>
    <lineage>
        <taxon>Bacteria</taxon>
        <taxon>Bacillati</taxon>
        <taxon>Chloroflexota</taxon>
        <taxon>Ktedonobacteria</taxon>
        <taxon>Ktedonobacterales</taxon>
        <taxon>Ktedonosporobacteraceae</taxon>
        <taxon>Ktedonosporobacter</taxon>
    </lineage>
</organism>
<dbReference type="AlphaFoldDB" id="A0A4P6JYP6"/>
<name>A0A4P6JYP6_KTERU</name>
<dbReference type="InterPro" id="IPR001932">
    <property type="entry name" value="PPM-type_phosphatase-like_dom"/>
</dbReference>
<evidence type="ECO:0000256" key="1">
    <source>
        <dbReference type="SAM" id="MobiDB-lite"/>
    </source>
</evidence>
<dbReference type="EMBL" id="CP035758">
    <property type="protein sequence ID" value="QBD80675.1"/>
    <property type="molecule type" value="Genomic_DNA"/>
</dbReference>
<dbReference type="InterPro" id="IPR036457">
    <property type="entry name" value="PPM-type-like_dom_sf"/>
</dbReference>
<dbReference type="Gene3D" id="3.60.40.10">
    <property type="entry name" value="PPM-type phosphatase domain"/>
    <property type="match status" value="1"/>
</dbReference>
<dbReference type="Pfam" id="PF13672">
    <property type="entry name" value="PP2C_2"/>
    <property type="match status" value="1"/>
</dbReference>
<reference evidence="3 4" key="1">
    <citation type="submission" date="2019-01" db="EMBL/GenBank/DDBJ databases">
        <title>Ktedonosporobacter rubrisoli SCAWS-G2.</title>
        <authorList>
            <person name="Huang Y."/>
            <person name="Yan B."/>
        </authorList>
    </citation>
    <scope>NUCLEOTIDE SEQUENCE [LARGE SCALE GENOMIC DNA]</scope>
    <source>
        <strain evidence="3 4">SCAWS-G2</strain>
    </source>
</reference>
<dbReference type="InterPro" id="IPR015655">
    <property type="entry name" value="PP2C"/>
</dbReference>
<dbReference type="SMART" id="SM00332">
    <property type="entry name" value="PP2Cc"/>
    <property type="match status" value="1"/>
</dbReference>
<dbReference type="SUPFAM" id="SSF81606">
    <property type="entry name" value="PP2C-like"/>
    <property type="match status" value="1"/>
</dbReference>
<evidence type="ECO:0000313" key="4">
    <source>
        <dbReference type="Proteomes" id="UP000290365"/>
    </source>
</evidence>
<dbReference type="GO" id="GO:0004722">
    <property type="term" value="F:protein serine/threonine phosphatase activity"/>
    <property type="evidence" value="ECO:0007669"/>
    <property type="project" value="InterPro"/>
</dbReference>
<evidence type="ECO:0000259" key="2">
    <source>
        <dbReference type="PROSITE" id="PS51746"/>
    </source>
</evidence>
<sequence>MHLRLTAADKTDIGRQREQNEDSVYKRIESSEEGDRGLFVVADGMGGYEAGEVASRLAIETISKGLDNFFKPFSEQPTIKLSPITVDKTGKATPSDASARQKTRKLSETTLTTAAEAQLTAAIQQANEAILRYGKRDSSARGLGSTVTAVLIQNDQAYIANVGDSRTYLLRNNKLAPVTRDHSLVARLVEQKQIAPDDIYTHPQRNYIYRSLGARHKLVEVDIFQETLLPGDTFLLCSDGLWEMVRHHDLLRALSEQTSPQKICDRLIDMANESGGEDNISAIVVHVSAH</sequence>
<evidence type="ECO:0000313" key="3">
    <source>
        <dbReference type="EMBL" id="QBD80675.1"/>
    </source>
</evidence>
<proteinExistence type="predicted"/>
<dbReference type="Proteomes" id="UP000290365">
    <property type="component" value="Chromosome"/>
</dbReference>
<gene>
    <name evidence="3" type="ORF">EPA93_33760</name>
</gene>
<accession>A0A4P6JYP6</accession>
<dbReference type="PROSITE" id="PS51746">
    <property type="entry name" value="PPM_2"/>
    <property type="match status" value="1"/>
</dbReference>
<feature type="compositionally biased region" description="Basic and acidic residues" evidence="1">
    <location>
        <begin position="7"/>
        <end position="24"/>
    </location>
</feature>
<protein>
    <submittedName>
        <fullName evidence="3">Serine/threonine-protein phosphatase</fullName>
    </submittedName>
</protein>
<dbReference type="PANTHER" id="PTHR13832">
    <property type="entry name" value="PROTEIN PHOSPHATASE 2C"/>
    <property type="match status" value="1"/>
</dbReference>
<dbReference type="SMART" id="SM00331">
    <property type="entry name" value="PP2C_SIG"/>
    <property type="match status" value="1"/>
</dbReference>
<dbReference type="PANTHER" id="PTHR13832:SF827">
    <property type="entry name" value="PROTEIN PHOSPHATASE 1L"/>
    <property type="match status" value="1"/>
</dbReference>
<feature type="domain" description="PPM-type phosphatase" evidence="2">
    <location>
        <begin position="6"/>
        <end position="287"/>
    </location>
</feature>
<feature type="region of interest" description="Disordered" evidence="1">
    <location>
        <begin position="86"/>
        <end position="105"/>
    </location>
</feature>
<dbReference type="RefSeq" id="WP_129891737.1">
    <property type="nucleotide sequence ID" value="NZ_CP035758.1"/>
</dbReference>
<dbReference type="KEGG" id="kbs:EPA93_33760"/>
<dbReference type="OrthoDB" id="152713at2"/>